<evidence type="ECO:0000313" key="1">
    <source>
        <dbReference type="EMBL" id="GMN61709.1"/>
    </source>
</evidence>
<dbReference type="AlphaFoldDB" id="A0AA88DYV2"/>
<comment type="caution">
    <text evidence="1">The sequence shown here is derived from an EMBL/GenBank/DDBJ whole genome shotgun (WGS) entry which is preliminary data.</text>
</comment>
<reference evidence="1" key="1">
    <citation type="submission" date="2023-07" db="EMBL/GenBank/DDBJ databases">
        <title>draft genome sequence of fig (Ficus carica).</title>
        <authorList>
            <person name="Takahashi T."/>
            <person name="Nishimura K."/>
        </authorList>
    </citation>
    <scope>NUCLEOTIDE SEQUENCE</scope>
</reference>
<proteinExistence type="predicted"/>
<protein>
    <submittedName>
        <fullName evidence="1">Uncharacterized protein</fullName>
    </submittedName>
</protein>
<sequence>MCSSGHDWRVKNDAIQVAWGVESGSDWEWDPETQKLVRGMKEMRLRKSVRSSADRHVSDTAINGIFRAGGPFPVKRRH</sequence>
<name>A0AA88DYV2_FICCA</name>
<evidence type="ECO:0000313" key="2">
    <source>
        <dbReference type="Proteomes" id="UP001187192"/>
    </source>
</evidence>
<accession>A0AA88DYV2</accession>
<gene>
    <name evidence="1" type="ORF">TIFTF001_030799</name>
</gene>
<dbReference type="Proteomes" id="UP001187192">
    <property type="component" value="Unassembled WGS sequence"/>
</dbReference>
<organism evidence="1 2">
    <name type="scientific">Ficus carica</name>
    <name type="common">Common fig</name>
    <dbReference type="NCBI Taxonomy" id="3494"/>
    <lineage>
        <taxon>Eukaryota</taxon>
        <taxon>Viridiplantae</taxon>
        <taxon>Streptophyta</taxon>
        <taxon>Embryophyta</taxon>
        <taxon>Tracheophyta</taxon>
        <taxon>Spermatophyta</taxon>
        <taxon>Magnoliopsida</taxon>
        <taxon>eudicotyledons</taxon>
        <taxon>Gunneridae</taxon>
        <taxon>Pentapetalae</taxon>
        <taxon>rosids</taxon>
        <taxon>fabids</taxon>
        <taxon>Rosales</taxon>
        <taxon>Moraceae</taxon>
        <taxon>Ficeae</taxon>
        <taxon>Ficus</taxon>
    </lineage>
</organism>
<keyword evidence="2" id="KW-1185">Reference proteome</keyword>
<dbReference type="EMBL" id="BTGU01000116">
    <property type="protein sequence ID" value="GMN61709.1"/>
    <property type="molecule type" value="Genomic_DNA"/>
</dbReference>